<dbReference type="AlphaFoldDB" id="A0A0B5QBX2"/>
<feature type="transmembrane region" description="Helical" evidence="1">
    <location>
        <begin position="12"/>
        <end position="34"/>
    </location>
</feature>
<dbReference type="SUPFAM" id="SSF54001">
    <property type="entry name" value="Cysteine proteinases"/>
    <property type="match status" value="1"/>
</dbReference>
<name>A0A0B5QBX2_CLOBE</name>
<gene>
    <name evidence="4" type="ORF">DFH45_004855</name>
    <name evidence="3" type="ORF">LF65_03129</name>
</gene>
<evidence type="ECO:0000259" key="2">
    <source>
        <dbReference type="SMART" id="SM00460"/>
    </source>
</evidence>
<organism evidence="3 5">
    <name type="scientific">Clostridium beijerinckii</name>
    <name type="common">Clostridium MP</name>
    <dbReference type="NCBI Taxonomy" id="1520"/>
    <lineage>
        <taxon>Bacteria</taxon>
        <taxon>Bacillati</taxon>
        <taxon>Bacillota</taxon>
        <taxon>Clostridia</taxon>
        <taxon>Eubacteriales</taxon>
        <taxon>Clostridiaceae</taxon>
        <taxon>Clostridium</taxon>
    </lineage>
</organism>
<dbReference type="Proteomes" id="UP000821656">
    <property type="component" value="Unassembled WGS sequence"/>
</dbReference>
<evidence type="ECO:0000313" key="5">
    <source>
        <dbReference type="Proteomes" id="UP000031866"/>
    </source>
</evidence>
<feature type="domain" description="Transglutaminase-like" evidence="2">
    <location>
        <begin position="153"/>
        <end position="215"/>
    </location>
</feature>
<dbReference type="PANTHER" id="PTHR33490:SF3">
    <property type="entry name" value="CONSERVED INTEGRAL MEMBRANE PROTEIN"/>
    <property type="match status" value="1"/>
</dbReference>
<keyword evidence="1" id="KW-1133">Transmembrane helix</keyword>
<dbReference type="PANTHER" id="PTHR33490">
    <property type="entry name" value="BLR5614 PROTEIN-RELATED"/>
    <property type="match status" value="1"/>
</dbReference>
<dbReference type="RefSeq" id="WP_041897201.1">
    <property type="nucleotide sequence ID" value="NZ_CP010086.2"/>
</dbReference>
<dbReference type="STRING" id="1520.LF65_03129"/>
<dbReference type="InterPro" id="IPR038765">
    <property type="entry name" value="Papain-like_cys_pep_sf"/>
</dbReference>
<dbReference type="PROSITE" id="PS51257">
    <property type="entry name" value="PROKAR_LIPOPROTEIN"/>
    <property type="match status" value="1"/>
</dbReference>
<dbReference type="EMBL" id="CP010086">
    <property type="protein sequence ID" value="AJG99694.1"/>
    <property type="molecule type" value="Genomic_DNA"/>
</dbReference>
<dbReference type="SMART" id="SM00460">
    <property type="entry name" value="TGc"/>
    <property type="match status" value="1"/>
</dbReference>
<keyword evidence="1" id="KW-0812">Transmembrane</keyword>
<dbReference type="EMBL" id="JABSXK010000001">
    <property type="protein sequence ID" value="NRV11892.1"/>
    <property type="molecule type" value="Genomic_DNA"/>
</dbReference>
<dbReference type="Proteomes" id="UP000031866">
    <property type="component" value="Chromosome"/>
</dbReference>
<sequence length="239" mass="26629">MNENKTMLVVNGIISGCIQVSIIIALLVFPSIIFNSTSVHSFTENVLKQEYSPSENSKIVNSKLFKNIQSIKNASSKEIIIYNGVTIEDGIKSNEEIDNKALKLTQGAKTDRERAKILYSWIGSNIKYDNEKAQEVLSGGDTEKMPESGAIPAFSSRTGICFDKACLYVAMSRAANLKVRLLGGQAYDGEQYVGHAWNQVYLADENKWINVDTTFYDGGNYFDSNLFNKHNVEEIAGEW</sequence>
<reference evidence="3" key="2">
    <citation type="submission" date="2016-02" db="EMBL/GenBank/DDBJ databases">
        <title>Genome sequence of Clostridium beijerinckii strain 59B.</title>
        <authorList>
            <person name="Little G.T."/>
            <person name="Minton N.P."/>
        </authorList>
    </citation>
    <scope>NUCLEOTIDE SEQUENCE</scope>
    <source>
        <strain evidence="3">NCIMB 14988</strain>
    </source>
</reference>
<dbReference type="InterPro" id="IPR002931">
    <property type="entry name" value="Transglutaminase-like"/>
</dbReference>
<evidence type="ECO:0000256" key="1">
    <source>
        <dbReference type="SAM" id="Phobius"/>
    </source>
</evidence>
<dbReference type="OrthoDB" id="1817605at2"/>
<dbReference type="KEGG" id="cbei:LF65_03129"/>
<dbReference type="Gene3D" id="3.10.620.30">
    <property type="match status" value="1"/>
</dbReference>
<evidence type="ECO:0000313" key="4">
    <source>
        <dbReference type="EMBL" id="NRV11892.1"/>
    </source>
</evidence>
<proteinExistence type="predicted"/>
<protein>
    <submittedName>
        <fullName evidence="3 4">Transglutaminase</fullName>
    </submittedName>
</protein>
<keyword evidence="1" id="KW-0472">Membrane</keyword>
<reference evidence="5" key="1">
    <citation type="submission" date="2014-12" db="EMBL/GenBank/DDBJ databases">
        <title>Genome sequence of Clostridium beijerinckii strain 59B.</title>
        <authorList>
            <person name="Little G.T."/>
            <person name="Minton N.P."/>
        </authorList>
    </citation>
    <scope>NUCLEOTIDE SEQUENCE [LARGE SCALE GENOMIC DNA]</scope>
    <source>
        <strain evidence="5">59B</strain>
    </source>
</reference>
<reference evidence="4" key="3">
    <citation type="submission" date="2020-05" db="EMBL/GenBank/DDBJ databases">
        <title>Genomic insights into acetone-butanol-ethanol (ABE) fermentation by sequencing solventogenic clostridia strains.</title>
        <authorList>
            <person name="Brown S."/>
        </authorList>
    </citation>
    <scope>NUCLEOTIDE SEQUENCE</scope>
    <source>
        <strain evidence="4">DJ126</strain>
    </source>
</reference>
<evidence type="ECO:0000313" key="3">
    <source>
        <dbReference type="EMBL" id="AJG99694.1"/>
    </source>
</evidence>
<accession>A0A0B5QBX2</accession>
<dbReference type="Pfam" id="PF01841">
    <property type="entry name" value="Transglut_core"/>
    <property type="match status" value="1"/>
</dbReference>